<keyword evidence="4" id="KW-1185">Reference proteome</keyword>
<dbReference type="GO" id="GO:0016787">
    <property type="term" value="F:hydrolase activity"/>
    <property type="evidence" value="ECO:0007669"/>
    <property type="project" value="UniProtKB-KW"/>
</dbReference>
<dbReference type="Gene3D" id="2.40.260.10">
    <property type="entry name" value="Sortase"/>
    <property type="match status" value="1"/>
</dbReference>
<reference evidence="3 4" key="1">
    <citation type="submission" date="2019-10" db="EMBL/GenBank/DDBJ databases">
        <title>Rubrobacter sp nov SCSIO 52915 isolated from a deep-sea sediment in the South China Sea.</title>
        <authorList>
            <person name="Chen R.W."/>
        </authorList>
    </citation>
    <scope>NUCLEOTIDE SEQUENCE [LARGE SCALE GENOMIC DNA]</scope>
    <source>
        <strain evidence="3 4">SCSIO 52915</strain>
        <plasmid evidence="3 4">unnamed1</plasmid>
    </source>
</reference>
<dbReference type="EMBL" id="CP045122">
    <property type="protein sequence ID" value="QIN81159.1"/>
    <property type="molecule type" value="Genomic_DNA"/>
</dbReference>
<gene>
    <name evidence="3" type="ORF">GBA65_21170</name>
</gene>
<dbReference type="InterPro" id="IPR042003">
    <property type="entry name" value="Sortase_E"/>
</dbReference>
<dbReference type="Pfam" id="PF04203">
    <property type="entry name" value="Sortase"/>
    <property type="match status" value="1"/>
</dbReference>
<dbReference type="CDD" id="cd05830">
    <property type="entry name" value="Sortase_E"/>
    <property type="match status" value="1"/>
</dbReference>
<proteinExistence type="predicted"/>
<evidence type="ECO:0000256" key="1">
    <source>
        <dbReference type="ARBA" id="ARBA00022801"/>
    </source>
</evidence>
<evidence type="ECO:0000313" key="3">
    <source>
        <dbReference type="EMBL" id="QIN81159.1"/>
    </source>
</evidence>
<keyword evidence="3" id="KW-0614">Plasmid</keyword>
<name>A0A6G8Q3Z2_9ACTN</name>
<dbReference type="KEGG" id="rmar:GBA65_21170"/>
<feature type="active site" description="Acyl-thioester intermediate" evidence="2">
    <location>
        <position position="175"/>
    </location>
</feature>
<feature type="active site" description="Proton donor/acceptor" evidence="2">
    <location>
        <position position="108"/>
    </location>
</feature>
<accession>A0A6G8Q3Z2</accession>
<evidence type="ECO:0000256" key="2">
    <source>
        <dbReference type="PIRSR" id="PIRSR605754-1"/>
    </source>
</evidence>
<dbReference type="AlphaFoldDB" id="A0A6G8Q3Z2"/>
<dbReference type="SUPFAM" id="SSF63817">
    <property type="entry name" value="Sortase"/>
    <property type="match status" value="1"/>
</dbReference>
<sequence length="191" mass="20807">MVAIGLVVVAYAFVGQGTANTASNSTEPEGFNVPEVETTRERGAEEAAQGPEDKTLRVTIPKMARIEGATFPDAAGDDEEALKNNAGIHLEGTGFPWEDGANTYLAGHRLGYPNEPSFLAFWDLDALENGDEVFVEDADGNEYTYRVFKEFVVSPTDLYVTEPVPGKDVLTLQTCTLPDYSRRLIVQAEKV</sequence>
<protein>
    <submittedName>
        <fullName evidence="3">Sortase</fullName>
    </submittedName>
</protein>
<dbReference type="Proteomes" id="UP000502706">
    <property type="component" value="Plasmid unnamed1"/>
</dbReference>
<geneLocation type="plasmid" evidence="3 4">
    <name>unnamed1</name>
</geneLocation>
<keyword evidence="1" id="KW-0378">Hydrolase</keyword>
<dbReference type="NCBIfam" id="TIGR01076">
    <property type="entry name" value="sortase_fam"/>
    <property type="match status" value="1"/>
</dbReference>
<evidence type="ECO:0000313" key="4">
    <source>
        <dbReference type="Proteomes" id="UP000502706"/>
    </source>
</evidence>
<dbReference type="InterPro" id="IPR023365">
    <property type="entry name" value="Sortase_dom-sf"/>
</dbReference>
<organism evidence="3 4">
    <name type="scientific">Rubrobacter marinus</name>
    <dbReference type="NCBI Taxonomy" id="2653852"/>
    <lineage>
        <taxon>Bacteria</taxon>
        <taxon>Bacillati</taxon>
        <taxon>Actinomycetota</taxon>
        <taxon>Rubrobacteria</taxon>
        <taxon>Rubrobacterales</taxon>
        <taxon>Rubrobacteraceae</taxon>
        <taxon>Rubrobacter</taxon>
    </lineage>
</organism>
<dbReference type="InterPro" id="IPR005754">
    <property type="entry name" value="Sortase"/>
</dbReference>